<evidence type="ECO:0000313" key="2">
    <source>
        <dbReference type="Proteomes" id="UP000305887"/>
    </source>
</evidence>
<keyword evidence="2" id="KW-1185">Reference proteome</keyword>
<gene>
    <name evidence="1" type="ORF">FHG66_17535</name>
</gene>
<evidence type="ECO:0000313" key="1">
    <source>
        <dbReference type="EMBL" id="TNC46994.1"/>
    </source>
</evidence>
<dbReference type="Gene3D" id="2.60.120.10">
    <property type="entry name" value="Jelly Rolls"/>
    <property type="match status" value="1"/>
</dbReference>
<sequence length="219" mass="23109">MSLSPMLIIEPDFDHLIDLPGAGPTPCPVALDSRATGFTDLGSLQVHELGDRAAIDGETGEDEMLIVLLAGAMTVAVTGPQEDGFQLDADGDWAIYLPPHHVYRLEPLVPATVAQARARSSAASSPRAFRPLKGLLLVEEPAERLRLRLLPLEGETDASAGLDETTERLVHLTGPATVRSRTVTRNLPPGHTLALAPGESAMVTGEGEILVVAALGPPR</sequence>
<dbReference type="Proteomes" id="UP000305887">
    <property type="component" value="Unassembled WGS sequence"/>
</dbReference>
<name>A0A5C4MSD0_9RHOB</name>
<reference evidence="1 2" key="1">
    <citation type="submission" date="2019-06" db="EMBL/GenBank/DDBJ databases">
        <title>YIM 131921 draft genome.</title>
        <authorList>
            <person name="Jiang L."/>
        </authorList>
    </citation>
    <scope>NUCLEOTIDE SEQUENCE [LARGE SCALE GENOMIC DNA]</scope>
    <source>
        <strain evidence="1 2">YIM 131921</strain>
    </source>
</reference>
<dbReference type="GO" id="GO:0016853">
    <property type="term" value="F:isomerase activity"/>
    <property type="evidence" value="ECO:0007669"/>
    <property type="project" value="UniProtKB-KW"/>
</dbReference>
<keyword evidence="1" id="KW-0413">Isomerase</keyword>
<comment type="caution">
    <text evidence="1">The sequence shown here is derived from an EMBL/GenBank/DDBJ whole genome shotgun (WGS) entry which is preliminary data.</text>
</comment>
<dbReference type="OrthoDB" id="7863008at2"/>
<dbReference type="AlphaFoldDB" id="A0A5C4MSD0"/>
<proteinExistence type="predicted"/>
<dbReference type="InterPro" id="IPR014710">
    <property type="entry name" value="RmlC-like_jellyroll"/>
</dbReference>
<dbReference type="EMBL" id="VDFU01000029">
    <property type="protein sequence ID" value="TNC46994.1"/>
    <property type="molecule type" value="Genomic_DNA"/>
</dbReference>
<organism evidence="1 2">
    <name type="scientific">Rubellimicrobium rubrum</name>
    <dbReference type="NCBI Taxonomy" id="2585369"/>
    <lineage>
        <taxon>Bacteria</taxon>
        <taxon>Pseudomonadati</taxon>
        <taxon>Pseudomonadota</taxon>
        <taxon>Alphaproteobacteria</taxon>
        <taxon>Rhodobacterales</taxon>
        <taxon>Roseobacteraceae</taxon>
        <taxon>Rubellimicrobium</taxon>
    </lineage>
</organism>
<protein>
    <submittedName>
        <fullName evidence="1">5-deoxy-glucuronate isomerase</fullName>
    </submittedName>
</protein>
<accession>A0A5C4MSD0</accession>